<dbReference type="EMBL" id="FQXC01000003">
    <property type="protein sequence ID" value="SHH64646.1"/>
    <property type="molecule type" value="Genomic_DNA"/>
</dbReference>
<sequence>MHILARAALGMFLLALPLIASAQGRPAGVTTEFVTTSTMSETVSVFGEVVAGRQSAVAARVAGLAQTVPIRVGDHVEQGDVLARLDTELLEIELSQAEAQIAIAEAGIAVSQARLDRAEKAFRRAETLRENSTIAEAQLEERASDFAEARGAFEEAQARIKASETALSEVRYRLENAVIRAPFEAIILDVATEVGQFISAGSQVATLIDTAALEIEASVPARFVNALRADQTVTATTDVGETVELSMRAILPTEFSATRTRPVRFELIEPNAAIAVGQTVTLDVPISAPREVTTVPKDALVQAQGGWSVFLNQDGKATPRTIEIGAALDNAFEVISGLAPGDEVVVRGNERLRPGQDIEPSGPPRSEAPQNGDTQTETNGAEASDENG</sequence>
<organism evidence="7 8">
    <name type="scientific">Marivita hallyeonensis</name>
    <dbReference type="NCBI Taxonomy" id="996342"/>
    <lineage>
        <taxon>Bacteria</taxon>
        <taxon>Pseudomonadati</taxon>
        <taxon>Pseudomonadota</taxon>
        <taxon>Alphaproteobacteria</taxon>
        <taxon>Rhodobacterales</taxon>
        <taxon>Roseobacteraceae</taxon>
        <taxon>Marivita</taxon>
    </lineage>
</organism>
<dbReference type="GO" id="GO:1990281">
    <property type="term" value="C:efflux pump complex"/>
    <property type="evidence" value="ECO:0007669"/>
    <property type="project" value="TreeGrafter"/>
</dbReference>
<evidence type="ECO:0000259" key="4">
    <source>
        <dbReference type="Pfam" id="PF25917"/>
    </source>
</evidence>
<reference evidence="7 8" key="1">
    <citation type="submission" date="2016-11" db="EMBL/GenBank/DDBJ databases">
        <authorList>
            <person name="Jaros S."/>
            <person name="Januszkiewicz K."/>
            <person name="Wedrychowicz H."/>
        </authorList>
    </citation>
    <scope>NUCLEOTIDE SEQUENCE [LARGE SCALE GENOMIC DNA]</scope>
    <source>
        <strain evidence="7 8">DSM 29431</strain>
    </source>
</reference>
<proteinExistence type="inferred from homology"/>
<dbReference type="NCBIfam" id="TIGR01730">
    <property type="entry name" value="RND_mfp"/>
    <property type="match status" value="1"/>
</dbReference>
<evidence type="ECO:0000259" key="5">
    <source>
        <dbReference type="Pfam" id="PF25954"/>
    </source>
</evidence>
<comment type="similarity">
    <text evidence="1">Belongs to the membrane fusion protein (MFP) (TC 8.A.1) family.</text>
</comment>
<feature type="chain" id="PRO_5012951639" evidence="3">
    <location>
        <begin position="23"/>
        <end position="388"/>
    </location>
</feature>
<evidence type="ECO:0000259" key="6">
    <source>
        <dbReference type="Pfam" id="PF25989"/>
    </source>
</evidence>
<dbReference type="AlphaFoldDB" id="A0A1M5UP15"/>
<dbReference type="STRING" id="996342.SAMN05443551_2730"/>
<feature type="domain" description="CusB-like beta-barrel" evidence="5">
    <location>
        <begin position="215"/>
        <end position="283"/>
    </location>
</feature>
<dbReference type="InterPro" id="IPR058637">
    <property type="entry name" value="YknX-like_C"/>
</dbReference>
<gene>
    <name evidence="7" type="ORF">SAMN05443551_2730</name>
</gene>
<dbReference type="Gene3D" id="2.40.420.20">
    <property type="match status" value="1"/>
</dbReference>
<evidence type="ECO:0000256" key="1">
    <source>
        <dbReference type="ARBA" id="ARBA00009477"/>
    </source>
</evidence>
<accession>A0A1M5UP15</accession>
<feature type="region of interest" description="Disordered" evidence="2">
    <location>
        <begin position="348"/>
        <end position="388"/>
    </location>
</feature>
<dbReference type="PANTHER" id="PTHR30469">
    <property type="entry name" value="MULTIDRUG RESISTANCE PROTEIN MDTA"/>
    <property type="match status" value="1"/>
</dbReference>
<feature type="signal peptide" evidence="3">
    <location>
        <begin position="1"/>
        <end position="22"/>
    </location>
</feature>
<keyword evidence="3" id="KW-0732">Signal</keyword>
<name>A0A1M5UP15_9RHOB</name>
<dbReference type="Pfam" id="PF25954">
    <property type="entry name" value="Beta-barrel_RND_2"/>
    <property type="match status" value="1"/>
</dbReference>
<dbReference type="Pfam" id="PF25989">
    <property type="entry name" value="YknX_C"/>
    <property type="match status" value="1"/>
</dbReference>
<dbReference type="SUPFAM" id="SSF111369">
    <property type="entry name" value="HlyD-like secretion proteins"/>
    <property type="match status" value="1"/>
</dbReference>
<dbReference type="Gene3D" id="2.40.30.170">
    <property type="match status" value="1"/>
</dbReference>
<evidence type="ECO:0000313" key="7">
    <source>
        <dbReference type="EMBL" id="SHH64646.1"/>
    </source>
</evidence>
<dbReference type="Proteomes" id="UP000184221">
    <property type="component" value="Unassembled WGS sequence"/>
</dbReference>
<dbReference type="Gene3D" id="1.10.287.470">
    <property type="entry name" value="Helix hairpin bin"/>
    <property type="match status" value="1"/>
</dbReference>
<feature type="domain" description="Multidrug resistance protein MdtA-like barrel-sandwich hybrid" evidence="4">
    <location>
        <begin position="54"/>
        <end position="208"/>
    </location>
</feature>
<dbReference type="InterPro" id="IPR058625">
    <property type="entry name" value="MdtA-like_BSH"/>
</dbReference>
<dbReference type="InterPro" id="IPR058792">
    <property type="entry name" value="Beta-barrel_RND_2"/>
</dbReference>
<dbReference type="GO" id="GO:0015562">
    <property type="term" value="F:efflux transmembrane transporter activity"/>
    <property type="evidence" value="ECO:0007669"/>
    <property type="project" value="TreeGrafter"/>
</dbReference>
<dbReference type="RefSeq" id="WP_072778217.1">
    <property type="nucleotide sequence ID" value="NZ_FQXC01000003.1"/>
</dbReference>
<protein>
    <submittedName>
        <fullName evidence="7">RND family efflux transporter, MFP subunit</fullName>
    </submittedName>
</protein>
<dbReference type="InterPro" id="IPR006143">
    <property type="entry name" value="RND_pump_MFP"/>
</dbReference>
<dbReference type="PANTHER" id="PTHR30469:SF15">
    <property type="entry name" value="HLYD FAMILY OF SECRETION PROTEINS"/>
    <property type="match status" value="1"/>
</dbReference>
<evidence type="ECO:0000256" key="3">
    <source>
        <dbReference type="SAM" id="SignalP"/>
    </source>
</evidence>
<feature type="domain" description="YknX-like C-terminal permuted SH3-like" evidence="6">
    <location>
        <begin position="292"/>
        <end position="359"/>
    </location>
</feature>
<dbReference type="Pfam" id="PF25917">
    <property type="entry name" value="BSH_RND"/>
    <property type="match status" value="1"/>
</dbReference>
<evidence type="ECO:0000313" key="8">
    <source>
        <dbReference type="Proteomes" id="UP000184221"/>
    </source>
</evidence>
<evidence type="ECO:0000256" key="2">
    <source>
        <dbReference type="SAM" id="MobiDB-lite"/>
    </source>
</evidence>
<keyword evidence="8" id="KW-1185">Reference proteome</keyword>
<dbReference type="Gene3D" id="2.40.50.100">
    <property type="match status" value="1"/>
</dbReference>
<feature type="compositionally biased region" description="Polar residues" evidence="2">
    <location>
        <begin position="368"/>
        <end position="381"/>
    </location>
</feature>